<sequence length="72" mass="8187">MQQTALQSCYFTATPNDCGLIESALDRNERAVAVDWTHRSEELPPQSRAWNEKDEGKDSGRFTERTSNRNGI</sequence>
<proteinExistence type="predicted"/>
<name>A0A8X6RMW0_TRICX</name>
<keyword evidence="3" id="KW-1185">Reference proteome</keyword>
<protein>
    <submittedName>
        <fullName evidence="2">Uncharacterized protein</fullName>
    </submittedName>
</protein>
<reference evidence="2" key="1">
    <citation type="submission" date="2020-08" db="EMBL/GenBank/DDBJ databases">
        <title>Multicomponent nature underlies the extraordinary mechanical properties of spider dragline silk.</title>
        <authorList>
            <person name="Kono N."/>
            <person name="Nakamura H."/>
            <person name="Mori M."/>
            <person name="Yoshida Y."/>
            <person name="Ohtoshi R."/>
            <person name="Malay A.D."/>
            <person name="Moran D.A.P."/>
            <person name="Tomita M."/>
            <person name="Numata K."/>
            <person name="Arakawa K."/>
        </authorList>
    </citation>
    <scope>NUCLEOTIDE SEQUENCE</scope>
</reference>
<organism evidence="2 3">
    <name type="scientific">Trichonephila clavipes</name>
    <name type="common">Golden silk orbweaver</name>
    <name type="synonym">Nephila clavipes</name>
    <dbReference type="NCBI Taxonomy" id="2585209"/>
    <lineage>
        <taxon>Eukaryota</taxon>
        <taxon>Metazoa</taxon>
        <taxon>Ecdysozoa</taxon>
        <taxon>Arthropoda</taxon>
        <taxon>Chelicerata</taxon>
        <taxon>Arachnida</taxon>
        <taxon>Araneae</taxon>
        <taxon>Araneomorphae</taxon>
        <taxon>Entelegynae</taxon>
        <taxon>Araneoidea</taxon>
        <taxon>Nephilidae</taxon>
        <taxon>Trichonephila</taxon>
    </lineage>
</organism>
<gene>
    <name evidence="2" type="ORF">TNCV_3685061</name>
</gene>
<dbReference type="Proteomes" id="UP000887159">
    <property type="component" value="Unassembled WGS sequence"/>
</dbReference>
<accession>A0A8X6RMW0</accession>
<evidence type="ECO:0000313" key="2">
    <source>
        <dbReference type="EMBL" id="GFX95454.1"/>
    </source>
</evidence>
<evidence type="ECO:0000256" key="1">
    <source>
        <dbReference type="SAM" id="MobiDB-lite"/>
    </source>
</evidence>
<dbReference type="AlphaFoldDB" id="A0A8X6RMW0"/>
<dbReference type="EMBL" id="BMAU01021186">
    <property type="protein sequence ID" value="GFX95454.1"/>
    <property type="molecule type" value="Genomic_DNA"/>
</dbReference>
<evidence type="ECO:0000313" key="3">
    <source>
        <dbReference type="Proteomes" id="UP000887159"/>
    </source>
</evidence>
<comment type="caution">
    <text evidence="2">The sequence shown here is derived from an EMBL/GenBank/DDBJ whole genome shotgun (WGS) entry which is preliminary data.</text>
</comment>
<feature type="region of interest" description="Disordered" evidence="1">
    <location>
        <begin position="38"/>
        <end position="72"/>
    </location>
</feature>
<feature type="compositionally biased region" description="Basic and acidic residues" evidence="1">
    <location>
        <begin position="50"/>
        <end position="72"/>
    </location>
</feature>